<accession>A0A7E4VAY0</accession>
<feature type="region of interest" description="Disordered" evidence="1">
    <location>
        <begin position="406"/>
        <end position="471"/>
    </location>
</feature>
<proteinExistence type="predicted"/>
<reference evidence="3" key="1">
    <citation type="journal article" date="2013" name="Genetics">
        <title>The draft genome and transcriptome of Panagrellus redivivus are shaped by the harsh demands of a free-living lifestyle.</title>
        <authorList>
            <person name="Srinivasan J."/>
            <person name="Dillman A.R."/>
            <person name="Macchietto M.G."/>
            <person name="Heikkinen L."/>
            <person name="Lakso M."/>
            <person name="Fracchia K.M."/>
            <person name="Antoshechkin I."/>
            <person name="Mortazavi A."/>
            <person name="Wong G."/>
            <person name="Sternberg P.W."/>
        </authorList>
    </citation>
    <scope>NUCLEOTIDE SEQUENCE [LARGE SCALE GENOMIC DNA]</scope>
    <source>
        <strain evidence="3">MT8872</strain>
    </source>
</reference>
<keyword evidence="2" id="KW-1133">Transmembrane helix</keyword>
<feature type="compositionally biased region" description="Pro residues" evidence="1">
    <location>
        <begin position="372"/>
        <end position="381"/>
    </location>
</feature>
<dbReference type="AlphaFoldDB" id="A0A7E4VAY0"/>
<dbReference type="Proteomes" id="UP000492821">
    <property type="component" value="Unassembled WGS sequence"/>
</dbReference>
<evidence type="ECO:0000313" key="3">
    <source>
        <dbReference type="Proteomes" id="UP000492821"/>
    </source>
</evidence>
<keyword evidence="3" id="KW-1185">Reference proteome</keyword>
<sequence length="471" mass="51374">MPQCAALVHHVPTFVPLIVSGLLLVTVLVVVSIGYCISHRRLRKTFYGIEDQLDEEERKQEELETLGGNEVKVIQSMERIDAPPGVTRGKSQVKVMMRRRRANSKAPGGMSAEQLVVAKAGTPSPCSPNFKYSVQIDIHGFATQILHTLGPLLSVEFYRAQCINPHAKNLSPEDETRIGEIIVTELREHLEALTNRNPWICHGRLLNNTNWVVNGHENLLENQADLKLEMRIAIEQPIAIVLIGYRIHRAATPLSVSTPMPQPKSLQVASTPLETLDAVTPARIMSRQSVHTSSAIKRLKSAEPLMKSTTPAPLRRMSPLRQLTPQPSIPQLTAATQPGTSPAIMTVATSVNPRKSDIRKPQVTPRAVTPKRSPPQRPITPIPMVVTPGGAMLPYPAVTIAHPHAGSGIQTKMPAGSGQLAGRPPHGSQNKTPRGTGPFGALRTSAGRKLKKIRTSGEYASDDTQLSEHRP</sequence>
<protein>
    <submittedName>
        <fullName evidence="4">SEA domain-containing protein</fullName>
    </submittedName>
</protein>
<dbReference type="WBParaSite" id="Pan_g18793.t1">
    <property type="protein sequence ID" value="Pan_g18793.t1"/>
    <property type="gene ID" value="Pan_g18793"/>
</dbReference>
<organism evidence="3 4">
    <name type="scientific">Panagrellus redivivus</name>
    <name type="common">Microworm</name>
    <dbReference type="NCBI Taxonomy" id="6233"/>
    <lineage>
        <taxon>Eukaryota</taxon>
        <taxon>Metazoa</taxon>
        <taxon>Ecdysozoa</taxon>
        <taxon>Nematoda</taxon>
        <taxon>Chromadorea</taxon>
        <taxon>Rhabditida</taxon>
        <taxon>Tylenchina</taxon>
        <taxon>Panagrolaimomorpha</taxon>
        <taxon>Panagrolaimoidea</taxon>
        <taxon>Panagrolaimidae</taxon>
        <taxon>Panagrellus</taxon>
    </lineage>
</organism>
<keyword evidence="2" id="KW-0472">Membrane</keyword>
<name>A0A7E4VAY0_PANRE</name>
<feature type="transmembrane region" description="Helical" evidence="2">
    <location>
        <begin position="17"/>
        <end position="37"/>
    </location>
</feature>
<evidence type="ECO:0000256" key="2">
    <source>
        <dbReference type="SAM" id="Phobius"/>
    </source>
</evidence>
<keyword evidence="2" id="KW-0812">Transmembrane</keyword>
<evidence type="ECO:0000256" key="1">
    <source>
        <dbReference type="SAM" id="MobiDB-lite"/>
    </source>
</evidence>
<reference evidence="4" key="2">
    <citation type="submission" date="2020-10" db="UniProtKB">
        <authorList>
            <consortium name="WormBaseParasite"/>
        </authorList>
    </citation>
    <scope>IDENTIFICATION</scope>
</reference>
<evidence type="ECO:0000313" key="4">
    <source>
        <dbReference type="WBParaSite" id="Pan_g18793.t1"/>
    </source>
</evidence>
<feature type="region of interest" description="Disordered" evidence="1">
    <location>
        <begin position="353"/>
        <end position="381"/>
    </location>
</feature>